<protein>
    <submittedName>
        <fullName evidence="1">Uncharacterized protein</fullName>
    </submittedName>
</protein>
<reference evidence="1 2" key="1">
    <citation type="journal article" date="2011" name="J. Bacteriol.">
        <title>Whole-genome shotgun sequencing of the sulfur-oxidizing chemoautotroph Tetrathiobacter kashmirensis.</title>
        <authorList>
            <person name="Ghosh W."/>
            <person name="George A."/>
            <person name="Agarwal A."/>
            <person name="Raj P."/>
            <person name="Alam M."/>
            <person name="Pyne P."/>
            <person name="Das Gupta S.K."/>
        </authorList>
    </citation>
    <scope>NUCLEOTIDE SEQUENCE [LARGE SCALE GENOMIC DNA]</scope>
    <source>
        <strain evidence="1 2">WT001</strain>
    </source>
</reference>
<dbReference type="AlphaFoldDB" id="I3UHE3"/>
<proteinExistence type="predicted"/>
<evidence type="ECO:0000313" key="1">
    <source>
        <dbReference type="EMBL" id="AFK64431.1"/>
    </source>
</evidence>
<dbReference type="HOGENOM" id="CLU_2244209_0_0_4"/>
<dbReference type="Proteomes" id="UP000005267">
    <property type="component" value="Chromosome"/>
</dbReference>
<sequence>MSDIRSFYTAVLGPLRRSCASLRFIAPIAPRHSLAFAFRQHNTKFAAYCPPDTPRVSQYVTTGRTMHAVYAHSRHSTQAGLGVRALAAANHSPLKRSGAGCRRL</sequence>
<reference evidence="2" key="2">
    <citation type="journal article" date="2013" name="PLoS ONE">
        <title>Genome implosion elicits host-confinement in Alcaligenaceae: evidence from the comparative genomics of Tetrathiobacter kashmirensis, a pathogen in the making.</title>
        <authorList>
            <person name="Ghosh W."/>
            <person name="Alam M."/>
            <person name="Roy C."/>
            <person name="Pyne P."/>
            <person name="George A."/>
            <person name="Chakraborty R."/>
            <person name="Majumder S."/>
            <person name="Agarwal A."/>
            <person name="Chakraborty S."/>
            <person name="Majumdar S."/>
            <person name="Gupta S.K."/>
        </authorList>
    </citation>
    <scope>NUCLEOTIDE SEQUENCE [LARGE SCALE GENOMIC DNA]</scope>
    <source>
        <strain evidence="2">WT001</strain>
    </source>
</reference>
<gene>
    <name evidence="1" type="ordered locus">TKWG_24360</name>
</gene>
<evidence type="ECO:0000313" key="2">
    <source>
        <dbReference type="Proteomes" id="UP000005267"/>
    </source>
</evidence>
<name>I3UHE3_ADVKW</name>
<organism evidence="1 2">
    <name type="scientific">Advenella kashmirensis (strain DSM 17095 / LMG 22695 / WT001)</name>
    <name type="common">Tetrathiobacter kashmirensis</name>
    <dbReference type="NCBI Taxonomy" id="1036672"/>
    <lineage>
        <taxon>Bacteria</taxon>
        <taxon>Pseudomonadati</taxon>
        <taxon>Pseudomonadota</taxon>
        <taxon>Betaproteobacteria</taxon>
        <taxon>Burkholderiales</taxon>
        <taxon>Alcaligenaceae</taxon>
    </lineage>
</organism>
<keyword evidence="2" id="KW-1185">Reference proteome</keyword>
<dbReference type="KEGG" id="aka:TKWG_24360"/>
<accession>I3UHE3</accession>
<dbReference type="EMBL" id="CP003555">
    <property type="protein sequence ID" value="AFK64431.1"/>
    <property type="molecule type" value="Genomic_DNA"/>
</dbReference>